<dbReference type="RefSeq" id="XP_005773831.1">
    <property type="nucleotide sequence ID" value="XM_005773774.1"/>
</dbReference>
<feature type="region of interest" description="Disordered" evidence="1">
    <location>
        <begin position="147"/>
        <end position="187"/>
    </location>
</feature>
<dbReference type="PaxDb" id="2903-EOD21402"/>
<reference evidence="2" key="2">
    <citation type="submission" date="2024-10" db="UniProtKB">
        <authorList>
            <consortium name="EnsemblProtists"/>
        </authorList>
    </citation>
    <scope>IDENTIFICATION</scope>
</reference>
<keyword evidence="3" id="KW-1185">Reference proteome</keyword>
<dbReference type="KEGG" id="ehx:EMIHUDRAFT_241227"/>
<protein>
    <recommendedName>
        <fullName evidence="4">AP2/ERF domain-containing protein</fullName>
    </recommendedName>
</protein>
<accession>A0A0D3JD17</accession>
<feature type="compositionally biased region" description="Basic and acidic residues" evidence="1">
    <location>
        <begin position="341"/>
        <end position="351"/>
    </location>
</feature>
<sequence length="351" mass="37530">MLAEAIAFVEELVNNSAGFRNGPDGEADDWKSIRSKIDMFDAIVDDPVAMLTRACSCRRCLACAAGGCDRHMSAEDALAAAAAEGLVLVRSAKNISGFVGVSFRDTSHVHPFYASDYTTPSNGRTARKILGFFATAEQAALEKARHARSIRKRVGSGGANLARSHPPNGKRPAETSTAQAGAASPPQAWWTYSSAERTAIEAMSKSQVEQAAASEGLVLEANKTDPSRYKGVIERKGAGGAVVYSAYWQPCASDARRLGFTGCGMRFGFWTRPEHAALALARERKRAFERAPPAVAEPHAPDPLGCAAPHRRMPQSPASAAPGRDPQSPLRSPLRELSQLADDRLATRQEA</sequence>
<evidence type="ECO:0008006" key="4">
    <source>
        <dbReference type="Google" id="ProtNLM"/>
    </source>
</evidence>
<dbReference type="AlphaFoldDB" id="A0A0D3JD17"/>
<evidence type="ECO:0000313" key="3">
    <source>
        <dbReference type="Proteomes" id="UP000013827"/>
    </source>
</evidence>
<proteinExistence type="predicted"/>
<evidence type="ECO:0000256" key="1">
    <source>
        <dbReference type="SAM" id="MobiDB-lite"/>
    </source>
</evidence>
<dbReference type="GeneID" id="17266947"/>
<reference evidence="3" key="1">
    <citation type="journal article" date="2013" name="Nature">
        <title>Pan genome of the phytoplankton Emiliania underpins its global distribution.</title>
        <authorList>
            <person name="Read B.A."/>
            <person name="Kegel J."/>
            <person name="Klute M.J."/>
            <person name="Kuo A."/>
            <person name="Lefebvre S.C."/>
            <person name="Maumus F."/>
            <person name="Mayer C."/>
            <person name="Miller J."/>
            <person name="Monier A."/>
            <person name="Salamov A."/>
            <person name="Young J."/>
            <person name="Aguilar M."/>
            <person name="Claverie J.M."/>
            <person name="Frickenhaus S."/>
            <person name="Gonzalez K."/>
            <person name="Herman E.K."/>
            <person name="Lin Y.C."/>
            <person name="Napier J."/>
            <person name="Ogata H."/>
            <person name="Sarno A.F."/>
            <person name="Shmutz J."/>
            <person name="Schroeder D."/>
            <person name="de Vargas C."/>
            <person name="Verret F."/>
            <person name="von Dassow P."/>
            <person name="Valentin K."/>
            <person name="Van de Peer Y."/>
            <person name="Wheeler G."/>
            <person name="Dacks J.B."/>
            <person name="Delwiche C.F."/>
            <person name="Dyhrman S.T."/>
            <person name="Glockner G."/>
            <person name="John U."/>
            <person name="Richards T."/>
            <person name="Worden A.Z."/>
            <person name="Zhang X."/>
            <person name="Grigoriev I.V."/>
            <person name="Allen A.E."/>
            <person name="Bidle K."/>
            <person name="Borodovsky M."/>
            <person name="Bowler C."/>
            <person name="Brownlee C."/>
            <person name="Cock J.M."/>
            <person name="Elias M."/>
            <person name="Gladyshev V.N."/>
            <person name="Groth M."/>
            <person name="Guda C."/>
            <person name="Hadaegh A."/>
            <person name="Iglesias-Rodriguez M.D."/>
            <person name="Jenkins J."/>
            <person name="Jones B.M."/>
            <person name="Lawson T."/>
            <person name="Leese F."/>
            <person name="Lindquist E."/>
            <person name="Lobanov A."/>
            <person name="Lomsadze A."/>
            <person name="Malik S.B."/>
            <person name="Marsh M.E."/>
            <person name="Mackinder L."/>
            <person name="Mock T."/>
            <person name="Mueller-Roeber B."/>
            <person name="Pagarete A."/>
            <person name="Parker M."/>
            <person name="Probert I."/>
            <person name="Quesneville H."/>
            <person name="Raines C."/>
            <person name="Rensing S.A."/>
            <person name="Riano-Pachon D.M."/>
            <person name="Richier S."/>
            <person name="Rokitta S."/>
            <person name="Shiraiwa Y."/>
            <person name="Soanes D.M."/>
            <person name="van der Giezen M."/>
            <person name="Wahlund T.M."/>
            <person name="Williams B."/>
            <person name="Wilson W."/>
            <person name="Wolfe G."/>
            <person name="Wurch L.L."/>
        </authorList>
    </citation>
    <scope>NUCLEOTIDE SEQUENCE</scope>
</reference>
<dbReference type="Proteomes" id="UP000013827">
    <property type="component" value="Unassembled WGS sequence"/>
</dbReference>
<name>A0A0D3JD17_EMIH1</name>
<feature type="region of interest" description="Disordered" evidence="1">
    <location>
        <begin position="291"/>
        <end position="351"/>
    </location>
</feature>
<evidence type="ECO:0000313" key="2">
    <source>
        <dbReference type="EnsemblProtists" id="EOD21402"/>
    </source>
</evidence>
<dbReference type="HOGENOM" id="CLU_790910_0_0_1"/>
<organism evidence="2 3">
    <name type="scientific">Emiliania huxleyi (strain CCMP1516)</name>
    <dbReference type="NCBI Taxonomy" id="280463"/>
    <lineage>
        <taxon>Eukaryota</taxon>
        <taxon>Haptista</taxon>
        <taxon>Haptophyta</taxon>
        <taxon>Prymnesiophyceae</taxon>
        <taxon>Isochrysidales</taxon>
        <taxon>Noelaerhabdaceae</taxon>
        <taxon>Emiliania</taxon>
    </lineage>
</organism>
<dbReference type="EnsemblProtists" id="EOD21402">
    <property type="protein sequence ID" value="EOD21402"/>
    <property type="gene ID" value="EMIHUDRAFT_241227"/>
</dbReference>